<evidence type="ECO:0000256" key="1">
    <source>
        <dbReference type="ARBA" id="ARBA00004429"/>
    </source>
</evidence>
<feature type="transmembrane region" description="Helical" evidence="8">
    <location>
        <begin position="61"/>
        <end position="88"/>
    </location>
</feature>
<keyword evidence="3" id="KW-1003">Cell membrane</keyword>
<dbReference type="KEGG" id="ecc:c2156"/>
<protein>
    <submittedName>
        <fullName evidence="10">Hypothetical ABC transporter permease protein ynjC</fullName>
    </submittedName>
</protein>
<evidence type="ECO:0000256" key="7">
    <source>
        <dbReference type="ARBA" id="ARBA00023136"/>
    </source>
</evidence>
<accession>A0A0H2V7U4</accession>
<dbReference type="FunFam" id="1.10.3720.10:FF:000099">
    <property type="entry name" value="Inner membrane ABC transporter permease ynjC"/>
    <property type="match status" value="1"/>
</dbReference>
<dbReference type="PROSITE" id="PS50928">
    <property type="entry name" value="ABC_TM1"/>
    <property type="match status" value="2"/>
</dbReference>
<gene>
    <name evidence="10" type="primary">ynjC</name>
    <name evidence="10" type="ordered locus">c2156</name>
</gene>
<dbReference type="Gene3D" id="1.10.3720.10">
    <property type="entry name" value="MetI-like"/>
    <property type="match status" value="2"/>
</dbReference>
<feature type="transmembrane region" description="Helical" evidence="8">
    <location>
        <begin position="185"/>
        <end position="210"/>
    </location>
</feature>
<keyword evidence="11" id="KW-1185">Reference proteome</keyword>
<evidence type="ECO:0000313" key="10">
    <source>
        <dbReference type="EMBL" id="AAN80615.1"/>
    </source>
</evidence>
<dbReference type="GO" id="GO:0055085">
    <property type="term" value="P:transmembrane transport"/>
    <property type="evidence" value="ECO:0007669"/>
    <property type="project" value="InterPro"/>
</dbReference>
<evidence type="ECO:0000313" key="11">
    <source>
        <dbReference type="Proteomes" id="UP000001410"/>
    </source>
</evidence>
<dbReference type="SUPFAM" id="SSF161098">
    <property type="entry name" value="MetI-like"/>
    <property type="match status" value="2"/>
</dbReference>
<dbReference type="FunFam" id="1.10.3720.10:FF:000106">
    <property type="entry name" value="Inner membrane ABC transporter permease ynjC"/>
    <property type="match status" value="1"/>
</dbReference>
<feature type="domain" description="ABC transmembrane type-1" evidence="9">
    <location>
        <begin position="323"/>
        <end position="504"/>
    </location>
</feature>
<evidence type="ECO:0000256" key="4">
    <source>
        <dbReference type="ARBA" id="ARBA00022519"/>
    </source>
</evidence>
<dbReference type="Proteomes" id="UP000001410">
    <property type="component" value="Chromosome"/>
</dbReference>
<feature type="transmembrane region" description="Helical" evidence="8">
    <location>
        <begin position="140"/>
        <end position="164"/>
    </location>
</feature>
<sequence>MGKCAGTRMATPLQYALIFLLWAMMAVIYAPLIPAALTLISPALSLTHWQALFADPQLPQALLATLVSTTIAAVGALLIALLVIVALWPGPKWQRMCARLPWLLAIPHVAFATSALLIFADGGLLYDYFPYFTPPMDKLGIGLGLTLAVKESAFLLWILAAVLSEKRLLQQLIVLDSLGYSRWQCLNWLLLPSVASALAMAMLAIVAWSLSVVDVAIILGPGNPPTLAVISWQWLTQGDADQQTKGALASLLLMLLLAAYVLLGYLLWRGWRRTIPRVDGVRKPATPLLPGNTLASFLPLTGVLCVVLLAILADQSTINSEALINSLTMGLVAAFIALLLLLLWQEWGPQRRQLWLWLPILLPALPLVAGQYTLALWLNLDGSWTAVVWGHLLWVMPWMLFILQPAWQRIDSRLILIAQTLGWSRAKIFFYVKCPLMLRPALIAFAVGFSVSIAQYMPTLWLGAGRFPTLTTEAVALSSGGSNGILAAQALWQLLLPLIIFALTALVAKWVGYVRQGLR</sequence>
<reference evidence="10 11" key="1">
    <citation type="journal article" date="2002" name="Proc. Natl. Acad. Sci. U.S.A.">
        <title>Extensive mosaic structure revealed by the complete genome sequence of uropathogenic Escherichia coli.</title>
        <authorList>
            <person name="Welch R.A."/>
            <person name="Burland V."/>
            <person name="Plunkett G.III."/>
            <person name="Redford P."/>
            <person name="Roesch P."/>
            <person name="Rasko D."/>
            <person name="Buckles E.L."/>
            <person name="Liou S.R."/>
            <person name="Boutin A."/>
            <person name="Hackett J."/>
            <person name="Stroud D."/>
            <person name="Mayhew G.F."/>
            <person name="Rose D.J."/>
            <person name="Zhou S."/>
            <person name="Schwartz D.C."/>
            <person name="Perna N.T."/>
            <person name="Mobley H.L."/>
            <person name="Donnenberg M.S."/>
            <person name="Blattner F.R."/>
        </authorList>
    </citation>
    <scope>NUCLEOTIDE SEQUENCE [LARGE SCALE GENOMIC DNA]</scope>
    <source>
        <strain evidence="11">CFT073 / ATCC 700928 / UPEC</strain>
    </source>
</reference>
<feature type="transmembrane region" description="Helical" evidence="8">
    <location>
        <begin position="12"/>
        <end position="41"/>
    </location>
</feature>
<feature type="transmembrane region" description="Helical" evidence="8">
    <location>
        <begin position="323"/>
        <end position="344"/>
    </location>
</feature>
<dbReference type="InterPro" id="IPR000515">
    <property type="entry name" value="MetI-like"/>
</dbReference>
<keyword evidence="6 8" id="KW-1133">Transmembrane helix</keyword>
<dbReference type="HOGENOM" id="CLU_026097_1_0_6"/>
<feature type="transmembrane region" description="Helical" evidence="8">
    <location>
        <begin position="490"/>
        <end position="511"/>
    </location>
</feature>
<feature type="transmembrane region" description="Helical" evidence="8">
    <location>
        <begin position="289"/>
        <end position="311"/>
    </location>
</feature>
<comment type="similarity">
    <text evidence="8">Belongs to the binding-protein-dependent transport system permease family.</text>
</comment>
<dbReference type="GO" id="GO:0005886">
    <property type="term" value="C:plasma membrane"/>
    <property type="evidence" value="ECO:0007669"/>
    <property type="project" value="UniProtKB-SubCell"/>
</dbReference>
<evidence type="ECO:0000256" key="8">
    <source>
        <dbReference type="RuleBase" id="RU363032"/>
    </source>
</evidence>
<proteinExistence type="inferred from homology"/>
<feature type="transmembrane region" description="Helical" evidence="8">
    <location>
        <begin position="356"/>
        <end position="378"/>
    </location>
</feature>
<dbReference type="InterPro" id="IPR035906">
    <property type="entry name" value="MetI-like_sf"/>
</dbReference>
<dbReference type="STRING" id="199310.c2156"/>
<feature type="domain" description="ABC transmembrane type-1" evidence="9">
    <location>
        <begin position="62"/>
        <end position="263"/>
    </location>
</feature>
<name>A0A0H2V7U4_ECOL6</name>
<dbReference type="PANTHER" id="PTHR30183">
    <property type="entry name" value="MOLYBDENUM TRANSPORT SYSTEM PERMEASE PROTEIN MODB"/>
    <property type="match status" value="1"/>
</dbReference>
<evidence type="ECO:0000256" key="3">
    <source>
        <dbReference type="ARBA" id="ARBA00022475"/>
    </source>
</evidence>
<keyword evidence="4" id="KW-0997">Cell inner membrane</keyword>
<dbReference type="CDD" id="cd06261">
    <property type="entry name" value="TM_PBP2"/>
    <property type="match status" value="1"/>
</dbReference>
<dbReference type="PANTHER" id="PTHR30183:SF6">
    <property type="entry name" value="INNER MEMBRANE ABC TRANSPORTER PERMEASE PROTEIN YNJC"/>
    <property type="match status" value="1"/>
</dbReference>
<evidence type="ECO:0000259" key="9">
    <source>
        <dbReference type="PROSITE" id="PS50928"/>
    </source>
</evidence>
<dbReference type="Pfam" id="PF00528">
    <property type="entry name" value="BPD_transp_1"/>
    <property type="match status" value="1"/>
</dbReference>
<keyword evidence="5 8" id="KW-0812">Transmembrane</keyword>
<keyword evidence="2 8" id="KW-0813">Transport</keyword>
<evidence type="ECO:0000256" key="6">
    <source>
        <dbReference type="ARBA" id="ARBA00022989"/>
    </source>
</evidence>
<feature type="transmembrane region" description="Helical" evidence="8">
    <location>
        <begin position="436"/>
        <end position="457"/>
    </location>
</feature>
<feature type="transmembrane region" description="Helical" evidence="8">
    <location>
        <begin position="100"/>
        <end position="120"/>
    </location>
</feature>
<keyword evidence="7 8" id="KW-0472">Membrane</keyword>
<feature type="transmembrane region" description="Helical" evidence="8">
    <location>
        <begin position="247"/>
        <end position="268"/>
    </location>
</feature>
<organism evidence="10 11">
    <name type="scientific">Escherichia coli O6:H1 (strain CFT073 / ATCC 700928 / UPEC)</name>
    <dbReference type="NCBI Taxonomy" id="199310"/>
    <lineage>
        <taxon>Bacteria</taxon>
        <taxon>Pseudomonadati</taxon>
        <taxon>Pseudomonadota</taxon>
        <taxon>Gammaproteobacteria</taxon>
        <taxon>Enterobacterales</taxon>
        <taxon>Enterobacteriaceae</taxon>
        <taxon>Escherichia</taxon>
    </lineage>
</organism>
<comment type="subcellular location">
    <subcellularLocation>
        <location evidence="1">Cell inner membrane</location>
        <topology evidence="1">Multi-pass membrane protein</topology>
    </subcellularLocation>
    <subcellularLocation>
        <location evidence="8">Cell membrane</location>
        <topology evidence="8">Multi-pass membrane protein</topology>
    </subcellularLocation>
</comment>
<evidence type="ECO:0000256" key="2">
    <source>
        <dbReference type="ARBA" id="ARBA00022448"/>
    </source>
</evidence>
<feature type="transmembrane region" description="Helical" evidence="8">
    <location>
        <begin position="384"/>
        <end position="403"/>
    </location>
</feature>
<dbReference type="eggNOG" id="COG4135">
    <property type="taxonomic scope" value="Bacteria"/>
</dbReference>
<dbReference type="AlphaFoldDB" id="A0A0H2V7U4"/>
<dbReference type="EMBL" id="AE014075">
    <property type="protein sequence ID" value="AAN80615.1"/>
    <property type="molecule type" value="Genomic_DNA"/>
</dbReference>
<evidence type="ECO:0000256" key="5">
    <source>
        <dbReference type="ARBA" id="ARBA00022692"/>
    </source>
</evidence>